<dbReference type="EMBL" id="JAHWDP010000001">
    <property type="protein sequence ID" value="MBW2937089.1"/>
    <property type="molecule type" value="Genomic_DNA"/>
</dbReference>
<name>A0A9X1FMA4_9FLAO</name>
<evidence type="ECO:0000256" key="2">
    <source>
        <dbReference type="SAM" id="SignalP"/>
    </source>
</evidence>
<dbReference type="PANTHER" id="PTHR38787">
    <property type="entry name" value="REGULATORY P DOMAIN-CONTAINING PROTEIN"/>
    <property type="match status" value="1"/>
</dbReference>
<comment type="caution">
    <text evidence="4">The sequence shown here is derived from an EMBL/GenBank/DDBJ whole genome shotgun (WGS) entry which is preliminary data.</text>
</comment>
<dbReference type="NCBIfam" id="TIGR04312">
    <property type="entry name" value="choice_anch_B"/>
    <property type="match status" value="1"/>
</dbReference>
<sequence length="468" mass="51367">MKKITFLLGLLITSPFFAQTPCSGGTANGFPCEGYDLQSKFVLAEMGASDGNDSWGWTDPDDGTEYALVGLDNGTAFINISDPINPIYLGKLPTHTNPSIWRDIKVYNNHAFIVSEANGHGLQVFDLTRLRNVASPPETFTEDAHLGVFGSAHNIAINEDSGYAYVVGTDEANGGPLFINIQNPLSPFMIGDYDGSGYTHDAQIIIYDGPDSDYTGKEIFFGSNANEVVIVDVTDKLNPQLISTITYGNTSYTHQGWLTEDRNYLLVGDEIDEQDFGFNTRTIVFDVSDLDNPSFHFDYFSNIASTDHNGYVVGNTFYLASYSGGMRVINISDIANQNMNEIGYFDTYPANNNANYRGSWNVYPFFVSGNIVISGEGGFTLVKESNLGINDNENFNFSMAPNPATENITITSKVAPIQSIEIYSVLGQKVMDKVVPQNVTQTINISTLKTGMYLVTINKNTTLRLVVN</sequence>
<evidence type="ECO:0000313" key="4">
    <source>
        <dbReference type="EMBL" id="MBW2937089.1"/>
    </source>
</evidence>
<evidence type="ECO:0000313" key="5">
    <source>
        <dbReference type="Proteomes" id="UP001138686"/>
    </source>
</evidence>
<dbReference type="Pfam" id="PF18962">
    <property type="entry name" value="Por_Secre_tail"/>
    <property type="match status" value="1"/>
</dbReference>
<dbReference type="Proteomes" id="UP001138686">
    <property type="component" value="Unassembled WGS sequence"/>
</dbReference>
<dbReference type="InterPro" id="IPR026444">
    <property type="entry name" value="Secre_tail"/>
</dbReference>
<keyword evidence="1 2" id="KW-0732">Signal</keyword>
<feature type="signal peptide" evidence="2">
    <location>
        <begin position="1"/>
        <end position="18"/>
    </location>
</feature>
<dbReference type="PANTHER" id="PTHR38787:SF3">
    <property type="entry name" value="REGULATORY P DOMAIN-CONTAINING PROTEIN"/>
    <property type="match status" value="1"/>
</dbReference>
<dbReference type="InterPro" id="IPR027589">
    <property type="entry name" value="Choice_anch_B"/>
</dbReference>
<evidence type="ECO:0000259" key="3">
    <source>
        <dbReference type="Pfam" id="PF18962"/>
    </source>
</evidence>
<accession>A0A9X1FMA4</accession>
<gene>
    <name evidence="4" type="ORF">KXJ69_03165</name>
</gene>
<reference evidence="4" key="1">
    <citation type="submission" date="2021-07" db="EMBL/GenBank/DDBJ databases">
        <title>Aureisphaera sp. CAU 1614 isolated from sea sediment.</title>
        <authorList>
            <person name="Kim W."/>
        </authorList>
    </citation>
    <scope>NUCLEOTIDE SEQUENCE</scope>
    <source>
        <strain evidence="4">CAU 1614</strain>
    </source>
</reference>
<dbReference type="NCBIfam" id="TIGR04183">
    <property type="entry name" value="Por_Secre_tail"/>
    <property type="match status" value="1"/>
</dbReference>
<feature type="domain" description="Secretion system C-terminal sorting" evidence="3">
    <location>
        <begin position="401"/>
        <end position="461"/>
    </location>
</feature>
<keyword evidence="5" id="KW-1185">Reference proteome</keyword>
<dbReference type="GO" id="GO:0005576">
    <property type="term" value="C:extracellular region"/>
    <property type="evidence" value="ECO:0007669"/>
    <property type="project" value="TreeGrafter"/>
</dbReference>
<organism evidence="4 5">
    <name type="scientific">Halomarinibacterium sedimenti</name>
    <dbReference type="NCBI Taxonomy" id="2857106"/>
    <lineage>
        <taxon>Bacteria</taxon>
        <taxon>Pseudomonadati</taxon>
        <taxon>Bacteroidota</taxon>
        <taxon>Flavobacteriia</taxon>
        <taxon>Flavobacteriales</taxon>
        <taxon>Flavobacteriaceae</taxon>
        <taxon>Halomarinibacterium</taxon>
    </lineage>
</organism>
<dbReference type="RefSeq" id="WP_219051184.1">
    <property type="nucleotide sequence ID" value="NZ_JAHWDP010000001.1"/>
</dbReference>
<dbReference type="AlphaFoldDB" id="A0A9X1FMA4"/>
<proteinExistence type="predicted"/>
<evidence type="ECO:0000256" key="1">
    <source>
        <dbReference type="ARBA" id="ARBA00022729"/>
    </source>
</evidence>
<feature type="chain" id="PRO_5040955034" evidence="2">
    <location>
        <begin position="19"/>
        <end position="468"/>
    </location>
</feature>
<protein>
    <submittedName>
        <fullName evidence="4">Choice-of-anchor B family protein</fullName>
    </submittedName>
</protein>